<reference evidence="3" key="2">
    <citation type="submission" date="2017-12" db="EMBL/GenBank/DDBJ databases">
        <title>Genome sequence of the Bar-tailed Godwit (Limosa lapponica baueri).</title>
        <authorList>
            <person name="Lima N.C.B."/>
            <person name="Parody-Merino A.M."/>
            <person name="Battley P.F."/>
            <person name="Fidler A.E."/>
            <person name="Prosdocimi F."/>
        </authorList>
    </citation>
    <scope>NUCLEOTIDE SEQUENCE [LARGE SCALE GENOMIC DNA]</scope>
</reference>
<dbReference type="InterPro" id="IPR039011">
    <property type="entry name" value="IRS"/>
</dbReference>
<gene>
    <name evidence="2" type="ORF">llap_1783</name>
</gene>
<protein>
    <submittedName>
        <fullName evidence="2">Insulin receptor substrate 1</fullName>
    </submittedName>
</protein>
<feature type="compositionally biased region" description="Low complexity" evidence="1">
    <location>
        <begin position="53"/>
        <end position="71"/>
    </location>
</feature>
<accession>A0A2I0UPG3</accession>
<name>A0A2I0UPG3_LIMLA</name>
<sequence length="162" mass="15954">MQLGGAAGGGSCSDCADSPSPCSPALLLSYADVRAGRSAAEKPPPAATASPELSRPPAELSAAPPRSSSLLGGPGAGSAFTRVSLSPGRNQSAKVIRADPQGGRRRHSSETFSSTPSAARGAAGSGGGLGAAFPCGGAGGAEEVKRHSSASFENVMFSEDYY</sequence>
<evidence type="ECO:0000256" key="1">
    <source>
        <dbReference type="SAM" id="MobiDB-lite"/>
    </source>
</evidence>
<feature type="compositionally biased region" description="Gly residues" evidence="1">
    <location>
        <begin position="123"/>
        <end position="140"/>
    </location>
</feature>
<dbReference type="EMBL" id="KZ505665">
    <property type="protein sequence ID" value="PKU47933.1"/>
    <property type="molecule type" value="Genomic_DNA"/>
</dbReference>
<keyword evidence="3" id="KW-1185">Reference proteome</keyword>
<keyword evidence="2" id="KW-0675">Receptor</keyword>
<dbReference type="PANTHER" id="PTHR10614:SF11">
    <property type="entry name" value="INSULIN RECEPTOR SUBSTRATE 1"/>
    <property type="match status" value="1"/>
</dbReference>
<dbReference type="GO" id="GO:0005158">
    <property type="term" value="F:insulin receptor binding"/>
    <property type="evidence" value="ECO:0007669"/>
    <property type="project" value="InterPro"/>
</dbReference>
<evidence type="ECO:0000313" key="2">
    <source>
        <dbReference type="EMBL" id="PKU47933.1"/>
    </source>
</evidence>
<feature type="compositionally biased region" description="Polar residues" evidence="1">
    <location>
        <begin position="81"/>
        <end position="93"/>
    </location>
</feature>
<proteinExistence type="predicted"/>
<organism evidence="2 3">
    <name type="scientific">Limosa lapponica baueri</name>
    <dbReference type="NCBI Taxonomy" id="1758121"/>
    <lineage>
        <taxon>Eukaryota</taxon>
        <taxon>Metazoa</taxon>
        <taxon>Chordata</taxon>
        <taxon>Craniata</taxon>
        <taxon>Vertebrata</taxon>
        <taxon>Euteleostomi</taxon>
        <taxon>Archelosauria</taxon>
        <taxon>Archosauria</taxon>
        <taxon>Dinosauria</taxon>
        <taxon>Saurischia</taxon>
        <taxon>Theropoda</taxon>
        <taxon>Coelurosauria</taxon>
        <taxon>Aves</taxon>
        <taxon>Neognathae</taxon>
        <taxon>Neoaves</taxon>
        <taxon>Charadriiformes</taxon>
        <taxon>Scolopacidae</taxon>
        <taxon>Limosa</taxon>
    </lineage>
</organism>
<dbReference type="GO" id="GO:0005829">
    <property type="term" value="C:cytosol"/>
    <property type="evidence" value="ECO:0007669"/>
    <property type="project" value="TreeGrafter"/>
</dbReference>
<dbReference type="Proteomes" id="UP000233556">
    <property type="component" value="Unassembled WGS sequence"/>
</dbReference>
<dbReference type="GO" id="GO:0005886">
    <property type="term" value="C:plasma membrane"/>
    <property type="evidence" value="ECO:0007669"/>
    <property type="project" value="TreeGrafter"/>
</dbReference>
<dbReference type="GO" id="GO:0043548">
    <property type="term" value="F:phosphatidylinositol 3-kinase binding"/>
    <property type="evidence" value="ECO:0007669"/>
    <property type="project" value="TreeGrafter"/>
</dbReference>
<dbReference type="AlphaFoldDB" id="A0A2I0UPG3"/>
<dbReference type="PANTHER" id="PTHR10614">
    <property type="entry name" value="INSULIN RECEPTOR SUBSTRATE"/>
    <property type="match status" value="1"/>
</dbReference>
<evidence type="ECO:0000313" key="3">
    <source>
        <dbReference type="Proteomes" id="UP000233556"/>
    </source>
</evidence>
<reference evidence="3" key="1">
    <citation type="submission" date="2017-11" db="EMBL/GenBank/DDBJ databases">
        <authorList>
            <person name="Lima N.C."/>
            <person name="Parody-Merino A.M."/>
            <person name="Battley P.F."/>
            <person name="Fidler A.E."/>
            <person name="Prosdocimi F."/>
        </authorList>
    </citation>
    <scope>NUCLEOTIDE SEQUENCE [LARGE SCALE GENOMIC DNA]</scope>
</reference>
<feature type="region of interest" description="Disordered" evidence="1">
    <location>
        <begin position="36"/>
        <end position="148"/>
    </location>
</feature>
<dbReference type="GO" id="GO:0008286">
    <property type="term" value="P:insulin receptor signaling pathway"/>
    <property type="evidence" value="ECO:0007669"/>
    <property type="project" value="InterPro"/>
</dbReference>